<protein>
    <submittedName>
        <fullName evidence="1">Uncharacterized protein</fullName>
    </submittedName>
</protein>
<organism evidence="1">
    <name type="scientific">Octopus bimaculoides</name>
    <name type="common">California two-spotted octopus</name>
    <dbReference type="NCBI Taxonomy" id="37653"/>
    <lineage>
        <taxon>Eukaryota</taxon>
        <taxon>Metazoa</taxon>
        <taxon>Spiralia</taxon>
        <taxon>Lophotrochozoa</taxon>
        <taxon>Mollusca</taxon>
        <taxon>Cephalopoda</taxon>
        <taxon>Coleoidea</taxon>
        <taxon>Octopodiformes</taxon>
        <taxon>Octopoda</taxon>
        <taxon>Incirrata</taxon>
        <taxon>Octopodidae</taxon>
        <taxon>Octopus</taxon>
    </lineage>
</organism>
<proteinExistence type="predicted"/>
<dbReference type="EMBL" id="KQ418900">
    <property type="protein sequence ID" value="KOF85418.1"/>
    <property type="molecule type" value="Genomic_DNA"/>
</dbReference>
<name>A0A0L8H804_OCTBM</name>
<sequence>MGEIHGMYGVTSFFKVKMRAHTTRVCLQSSSTLGLQHIVAMATTQGCHSYNTGFMRKEEETVL</sequence>
<evidence type="ECO:0000313" key="1">
    <source>
        <dbReference type="EMBL" id="KOF85418.1"/>
    </source>
</evidence>
<accession>A0A0L8H804</accession>
<dbReference type="AlphaFoldDB" id="A0A0L8H804"/>
<reference evidence="1" key="1">
    <citation type="submission" date="2015-07" db="EMBL/GenBank/DDBJ databases">
        <title>MeaNS - Measles Nucleotide Surveillance Program.</title>
        <authorList>
            <person name="Tran T."/>
            <person name="Druce J."/>
        </authorList>
    </citation>
    <scope>NUCLEOTIDE SEQUENCE</scope>
    <source>
        <strain evidence="1">UCB-OBI-ISO-001</strain>
        <tissue evidence="1">Gonad</tissue>
    </source>
</reference>
<gene>
    <name evidence="1" type="ORF">OCBIM_22020368mg</name>
</gene>